<evidence type="ECO:0000259" key="5">
    <source>
        <dbReference type="PROSITE" id="PS50002"/>
    </source>
</evidence>
<dbReference type="GO" id="GO:0097320">
    <property type="term" value="P:plasma membrane tubulation"/>
    <property type="evidence" value="ECO:0007669"/>
    <property type="project" value="TreeGrafter"/>
</dbReference>
<dbReference type="GO" id="GO:0051666">
    <property type="term" value="P:actin cortical patch localization"/>
    <property type="evidence" value="ECO:0007669"/>
    <property type="project" value="InterPro"/>
</dbReference>
<dbReference type="CDD" id="cd11845">
    <property type="entry name" value="SH3_Src_like"/>
    <property type="match status" value="1"/>
</dbReference>
<reference evidence="6" key="2">
    <citation type="submission" date="2025-09" db="UniProtKB">
        <authorList>
            <consortium name="Ensembl"/>
        </authorList>
    </citation>
    <scope>IDENTIFICATION</scope>
</reference>
<dbReference type="PANTHER" id="PTHR47174">
    <property type="entry name" value="BRIDGING INTEGRATOR 3"/>
    <property type="match status" value="1"/>
</dbReference>
<dbReference type="STRING" id="28743.ENSCVAP00000023460"/>
<dbReference type="PRINTS" id="PR00452">
    <property type="entry name" value="SH3DOMAIN"/>
</dbReference>
<comment type="subcellular location">
    <subcellularLocation>
        <location evidence="1">Cytoplasm</location>
    </subcellularLocation>
</comment>
<dbReference type="Proteomes" id="UP000265020">
    <property type="component" value="Unassembled WGS sequence"/>
</dbReference>
<dbReference type="Ensembl" id="ENSCVAT00000006668.1">
    <property type="protein sequence ID" value="ENSCVAP00000023460.1"/>
    <property type="gene ID" value="ENSCVAG00000006827.1"/>
</dbReference>
<dbReference type="OMA" id="FIRTRCV"/>
<dbReference type="PROSITE" id="PS50002">
    <property type="entry name" value="SH3"/>
    <property type="match status" value="1"/>
</dbReference>
<dbReference type="Gene3D" id="2.30.30.40">
    <property type="entry name" value="SH3 Domains"/>
    <property type="match status" value="1"/>
</dbReference>
<keyword evidence="7" id="KW-1185">Reference proteome</keyword>
<dbReference type="InterPro" id="IPR046982">
    <property type="entry name" value="BIN3/RVS161-like"/>
</dbReference>
<dbReference type="PANTHER" id="PTHR47174:SF3">
    <property type="entry name" value="BRIDGING INTEGRATOR 3"/>
    <property type="match status" value="1"/>
</dbReference>
<sequence>SEEQRIKQKQEEIKSKDIIIQNPAVAPKLDSQVTQPSARPLPSPPGFVEGTRYVALFDYTARTADDLTFNTGDVLEVLDSSTGEWWIARAVTGISANTKGYIPANYVAPVESIDAEP</sequence>
<dbReference type="GO" id="GO:0006897">
    <property type="term" value="P:endocytosis"/>
    <property type="evidence" value="ECO:0007669"/>
    <property type="project" value="InterPro"/>
</dbReference>
<dbReference type="SUPFAM" id="SSF50044">
    <property type="entry name" value="SH3-domain"/>
    <property type="match status" value="1"/>
</dbReference>
<organism evidence="6 7">
    <name type="scientific">Cyprinodon variegatus</name>
    <name type="common">Sheepshead minnow</name>
    <dbReference type="NCBI Taxonomy" id="28743"/>
    <lineage>
        <taxon>Eukaryota</taxon>
        <taxon>Metazoa</taxon>
        <taxon>Chordata</taxon>
        <taxon>Craniata</taxon>
        <taxon>Vertebrata</taxon>
        <taxon>Euteleostomi</taxon>
        <taxon>Actinopterygii</taxon>
        <taxon>Neopterygii</taxon>
        <taxon>Teleostei</taxon>
        <taxon>Neoteleostei</taxon>
        <taxon>Acanthomorphata</taxon>
        <taxon>Ovalentaria</taxon>
        <taxon>Atherinomorphae</taxon>
        <taxon>Cyprinodontiformes</taxon>
        <taxon>Cyprinodontidae</taxon>
        <taxon>Cyprinodon</taxon>
    </lineage>
</organism>
<dbReference type="GO" id="GO:0008289">
    <property type="term" value="F:lipid binding"/>
    <property type="evidence" value="ECO:0007669"/>
    <property type="project" value="TreeGrafter"/>
</dbReference>
<dbReference type="GO" id="GO:0005737">
    <property type="term" value="C:cytoplasm"/>
    <property type="evidence" value="ECO:0007669"/>
    <property type="project" value="UniProtKB-SubCell"/>
</dbReference>
<evidence type="ECO:0000256" key="2">
    <source>
        <dbReference type="ARBA" id="ARBA00022443"/>
    </source>
</evidence>
<proteinExistence type="predicted"/>
<keyword evidence="2 4" id="KW-0728">SH3 domain</keyword>
<dbReference type="Pfam" id="PF00018">
    <property type="entry name" value="SH3_1"/>
    <property type="match status" value="1"/>
</dbReference>
<accession>A0A3Q2GDJ2</accession>
<dbReference type="AlphaFoldDB" id="A0A3Q2GDJ2"/>
<evidence type="ECO:0000256" key="4">
    <source>
        <dbReference type="PROSITE-ProRule" id="PRU00192"/>
    </source>
</evidence>
<name>A0A3Q2GDJ2_CYPVA</name>
<dbReference type="InterPro" id="IPR001452">
    <property type="entry name" value="SH3_domain"/>
</dbReference>
<reference evidence="6" key="1">
    <citation type="submission" date="2025-08" db="UniProtKB">
        <authorList>
            <consortium name="Ensembl"/>
        </authorList>
    </citation>
    <scope>IDENTIFICATION</scope>
</reference>
<protein>
    <recommendedName>
        <fullName evidence="5">SH3 domain-containing protein</fullName>
    </recommendedName>
</protein>
<evidence type="ECO:0000313" key="7">
    <source>
        <dbReference type="Proteomes" id="UP000265020"/>
    </source>
</evidence>
<feature type="domain" description="SH3" evidence="5">
    <location>
        <begin position="48"/>
        <end position="112"/>
    </location>
</feature>
<dbReference type="GeneTree" id="ENSGT00940000156987"/>
<dbReference type="GO" id="GO:0015629">
    <property type="term" value="C:actin cytoskeleton"/>
    <property type="evidence" value="ECO:0007669"/>
    <property type="project" value="TreeGrafter"/>
</dbReference>
<keyword evidence="3" id="KW-0963">Cytoplasm</keyword>
<evidence type="ECO:0000313" key="6">
    <source>
        <dbReference type="Ensembl" id="ENSCVAP00000023460.1"/>
    </source>
</evidence>
<evidence type="ECO:0000256" key="1">
    <source>
        <dbReference type="ARBA" id="ARBA00004496"/>
    </source>
</evidence>
<dbReference type="InterPro" id="IPR036028">
    <property type="entry name" value="SH3-like_dom_sf"/>
</dbReference>
<evidence type="ECO:0000256" key="3">
    <source>
        <dbReference type="ARBA" id="ARBA00022490"/>
    </source>
</evidence>
<dbReference type="SMART" id="SM00326">
    <property type="entry name" value="SH3"/>
    <property type="match status" value="1"/>
</dbReference>